<dbReference type="GO" id="GO:0000272">
    <property type="term" value="P:polysaccharide catabolic process"/>
    <property type="evidence" value="ECO:0007669"/>
    <property type="project" value="InterPro"/>
</dbReference>
<dbReference type="InterPro" id="IPR018247">
    <property type="entry name" value="EF_Hand_1_Ca_BS"/>
</dbReference>
<reference evidence="1 2" key="1">
    <citation type="submission" date="2019-02" db="EMBL/GenBank/DDBJ databases">
        <title>Deep-cultivation of Planctomycetes and their phenomic and genomic characterization uncovers novel biology.</title>
        <authorList>
            <person name="Wiegand S."/>
            <person name="Jogler M."/>
            <person name="Boedeker C."/>
            <person name="Pinto D."/>
            <person name="Vollmers J."/>
            <person name="Rivas-Marin E."/>
            <person name="Kohn T."/>
            <person name="Peeters S.H."/>
            <person name="Heuer A."/>
            <person name="Rast P."/>
            <person name="Oberbeckmann S."/>
            <person name="Bunk B."/>
            <person name="Jeske O."/>
            <person name="Meyerdierks A."/>
            <person name="Storesund J.E."/>
            <person name="Kallscheuer N."/>
            <person name="Luecker S."/>
            <person name="Lage O.M."/>
            <person name="Pohl T."/>
            <person name="Merkel B.J."/>
            <person name="Hornburger P."/>
            <person name="Mueller R.-W."/>
            <person name="Bruemmer F."/>
            <person name="Labrenz M."/>
            <person name="Spormann A.M."/>
            <person name="Op Den Camp H."/>
            <person name="Overmann J."/>
            <person name="Amann R."/>
            <person name="Jetten M.S.M."/>
            <person name="Mascher T."/>
            <person name="Medema M.H."/>
            <person name="Devos D.P."/>
            <person name="Kaster A.-K."/>
            <person name="Ovreas L."/>
            <person name="Rohde M."/>
            <person name="Galperin M.Y."/>
            <person name="Jogler C."/>
        </authorList>
    </citation>
    <scope>NUCLEOTIDE SEQUENCE [LARGE SCALE GENOMIC DNA]</scope>
    <source>
        <strain evidence="1 2">Pla144</strain>
    </source>
</reference>
<dbReference type="InterPro" id="IPR036439">
    <property type="entry name" value="Dockerin_dom_sf"/>
</dbReference>
<dbReference type="InterPro" id="IPR002105">
    <property type="entry name" value="Dockerin_1_rpt"/>
</dbReference>
<dbReference type="Pfam" id="PF00404">
    <property type="entry name" value="Dockerin_1"/>
    <property type="match status" value="1"/>
</dbReference>
<name>A0A5C6CY54_9BACT</name>
<dbReference type="EMBL" id="SJPS01000001">
    <property type="protein sequence ID" value="TWU29863.1"/>
    <property type="molecule type" value="Genomic_DNA"/>
</dbReference>
<comment type="caution">
    <text evidence="1">The sequence shown here is derived from an EMBL/GenBank/DDBJ whole genome shotgun (WGS) entry which is preliminary data.</text>
</comment>
<evidence type="ECO:0000313" key="1">
    <source>
        <dbReference type="EMBL" id="TWU29863.1"/>
    </source>
</evidence>
<dbReference type="GO" id="GO:0004553">
    <property type="term" value="F:hydrolase activity, hydrolyzing O-glycosyl compounds"/>
    <property type="evidence" value="ECO:0007669"/>
    <property type="project" value="InterPro"/>
</dbReference>
<dbReference type="Proteomes" id="UP000318437">
    <property type="component" value="Unassembled WGS sequence"/>
</dbReference>
<gene>
    <name evidence="1" type="ORF">Pla144_06430</name>
</gene>
<keyword evidence="2" id="KW-1185">Reference proteome</keyword>
<protein>
    <recommendedName>
        <fullName evidence="3">Autotransporter-associated beta strand repeat protein</fullName>
    </recommendedName>
</protein>
<evidence type="ECO:0000313" key="2">
    <source>
        <dbReference type="Proteomes" id="UP000318437"/>
    </source>
</evidence>
<dbReference type="Gene3D" id="1.10.1330.10">
    <property type="entry name" value="Dockerin domain"/>
    <property type="match status" value="1"/>
</dbReference>
<accession>A0A5C6CY54</accession>
<dbReference type="SUPFAM" id="SSF55486">
    <property type="entry name" value="Metalloproteases ('zincins'), catalytic domain"/>
    <property type="match status" value="1"/>
</dbReference>
<dbReference type="AlphaFoldDB" id="A0A5C6CY54"/>
<evidence type="ECO:0008006" key="3">
    <source>
        <dbReference type="Google" id="ProtNLM"/>
    </source>
</evidence>
<dbReference type="OrthoDB" id="290802at2"/>
<dbReference type="RefSeq" id="WP_146447824.1">
    <property type="nucleotide sequence ID" value="NZ_SJPS01000001.1"/>
</dbReference>
<sequence length="1020" mass="107806">MFRPTLQLATRQFSRHIASLSNVSWYRLAVVITLTCLAFSTPNAQAITISMNYGGGSPPPFDPDGSKLKAIVAAAGAIWGDYILDDQNYSFDLRWEDIDGGTLGQHQPGWLLDSRDLVFDTKDSNGNWRDWFFDPTPFDNSEFDMQSTLVRDLSPLAADRAYGGSPPALLEAGFSGVATSPASLGKHDLLSVVLHEMGHMLGYNFSGFDDDYDFSPATIGGLNLSVNESDGYHAGVSQSLMFGSINTSIRRLPSATDILGTWDESIVVVPDGHGGFTTRHFQSFDVPRVDFLGAQSNSWHSTLNWIGGAIPDYDNEVFIRYGGLVVQETGQSTARTLTINDASSLHVKGQKLQVFRDTNIGQNGTRGDLNVGNLNGNVSSFQTNNLLINQGVVNIYNSAGLVNVDRDLTIESQGTLMGAGTTLVGGTLVNNGQINGGTFLLFGFGGTLTLGGARLDLDGNGSEQGQITANLGNLSVIGKLTDDFNGRAAVAETRTMSFNQPWKMMGNLSLRGGDDENRLATLTGAEVIVGGNVDVTGKSLISAPLILNSPASVNLPTVQDTLILAGPTTLRGGNFTGLGTLAIAGATNVAMPNPVVGDLPPVFDGKLAMSFNFNDTNVASQTSFLDATLGTQTTNAIVFNHTTFALNVPLQVRTGGVVTASVSSLYLPKQTTMSGGQLTGTATINQVGDLVVDGNSTINPNSYLWGVDSPNHGTTVRAGKRLDLTPNSIVRGGNPQEYRGRIVLETGATLNVDLASTDTWTMAGSLDLATNSTVRGDKLMNTGNIVGNGSLSMAQVINAGFVSPGSPIGIMRVPSGQFQQSAEGSLHIQLAGLNPGSGFDVLSTRTASLGGKLAIELMPGFVPTLGAQFDFLTATGLGKFSFVDPISGIFDSLVLKAPDGIDFAGQLLYFPDHVTFRVTQFGLDPSLNSDFNKDGVVDGKDLVAWQKLYNAPLAKTDGAADADGDGDFDGRDFLAWQRQVGSRTSTGGRVFFAAVPEPSTMLLALLATMCPLLRRPPIAA</sequence>
<dbReference type="PROSITE" id="PS00018">
    <property type="entry name" value="EF_HAND_1"/>
    <property type="match status" value="1"/>
</dbReference>
<proteinExistence type="predicted"/>
<organism evidence="1 2">
    <name type="scientific">Bythopirellula polymerisocia</name>
    <dbReference type="NCBI Taxonomy" id="2528003"/>
    <lineage>
        <taxon>Bacteria</taxon>
        <taxon>Pseudomonadati</taxon>
        <taxon>Planctomycetota</taxon>
        <taxon>Planctomycetia</taxon>
        <taxon>Pirellulales</taxon>
        <taxon>Lacipirellulaceae</taxon>
        <taxon>Bythopirellula</taxon>
    </lineage>
</organism>